<dbReference type="RefSeq" id="WP_353498921.1">
    <property type="nucleotide sequence ID" value="NZ_CP115921.1"/>
</dbReference>
<name>A0AAU8BS27_9VIBR</name>
<evidence type="ECO:0000313" key="1">
    <source>
        <dbReference type="EMBL" id="XCD19054.2"/>
    </source>
</evidence>
<proteinExistence type="predicted"/>
<accession>A0AAU8BS27</accession>
<reference evidence="1" key="1">
    <citation type="submission" date="2023-01" db="EMBL/GenBank/DDBJ databases">
        <title>Vibrio sp. CB1-14 genome sequencing.</title>
        <authorList>
            <person name="Otstavnykh N."/>
            <person name="Isaeva M."/>
            <person name="Meleshko D."/>
        </authorList>
    </citation>
    <scope>NUCLEOTIDE SEQUENCE</scope>
    <source>
        <strain evidence="1">CB1-14</strain>
    </source>
</reference>
<dbReference type="EMBL" id="CP115921">
    <property type="protein sequence ID" value="XCD19054.2"/>
    <property type="molecule type" value="Genomic_DNA"/>
</dbReference>
<dbReference type="AlphaFoldDB" id="A0AAU8BS27"/>
<gene>
    <name evidence="1" type="ORF">PG915_20855</name>
</gene>
<organism evidence="1">
    <name type="scientific">Vibrio chaetopteri</name>
    <dbReference type="NCBI Taxonomy" id="3016528"/>
    <lineage>
        <taxon>Bacteria</taxon>
        <taxon>Pseudomonadati</taxon>
        <taxon>Pseudomonadota</taxon>
        <taxon>Gammaproteobacteria</taxon>
        <taxon>Vibrionales</taxon>
        <taxon>Vibrionaceae</taxon>
        <taxon>Vibrio</taxon>
    </lineage>
</organism>
<dbReference type="KEGG" id="vck:PG915_20855"/>
<sequence>MMSSKLETTSTVSSNATPSASSVRRGRLTLLALIVFFALPFIIAKAILSNHWYQSGVTNHGALVEPRVTFESLDLVNPLQTKSWQLGFMLPADCNDACINRLYIMGQTYLALGKYKERVTPVVYVLPDQVLPALPESLSVVTVNAAFVDVVPEQGYLITDTLGQLVMYFSPTSEDKQVAHSKGLLSDLRKLLKLSRVG</sequence>
<evidence type="ECO:0008006" key="2">
    <source>
        <dbReference type="Google" id="ProtNLM"/>
    </source>
</evidence>
<protein>
    <recommendedName>
        <fullName evidence="2">Transmembrane protein</fullName>
    </recommendedName>
</protein>